<dbReference type="AlphaFoldDB" id="A0A1J1J3Y0"/>
<proteinExistence type="predicted"/>
<keyword evidence="2" id="KW-1185">Reference proteome</keyword>
<evidence type="ECO:0000313" key="1">
    <source>
        <dbReference type="EMBL" id="CRL07133.1"/>
    </source>
</evidence>
<reference evidence="1 2" key="1">
    <citation type="submission" date="2015-04" db="EMBL/GenBank/DDBJ databases">
        <authorList>
            <person name="Syromyatnikov M.Y."/>
            <person name="Popov V.N."/>
        </authorList>
    </citation>
    <scope>NUCLEOTIDE SEQUENCE [LARGE SCALE GENOMIC DNA]</scope>
</reference>
<organism evidence="1 2">
    <name type="scientific">Clunio marinus</name>
    <dbReference type="NCBI Taxonomy" id="568069"/>
    <lineage>
        <taxon>Eukaryota</taxon>
        <taxon>Metazoa</taxon>
        <taxon>Ecdysozoa</taxon>
        <taxon>Arthropoda</taxon>
        <taxon>Hexapoda</taxon>
        <taxon>Insecta</taxon>
        <taxon>Pterygota</taxon>
        <taxon>Neoptera</taxon>
        <taxon>Endopterygota</taxon>
        <taxon>Diptera</taxon>
        <taxon>Nematocera</taxon>
        <taxon>Chironomoidea</taxon>
        <taxon>Chironomidae</taxon>
        <taxon>Clunio</taxon>
    </lineage>
</organism>
<accession>A0A1J1J3Y0</accession>
<dbReference type="EMBL" id="CVRI01000070">
    <property type="protein sequence ID" value="CRL07133.1"/>
    <property type="molecule type" value="Genomic_DNA"/>
</dbReference>
<protein>
    <submittedName>
        <fullName evidence="1">CLUMA_CG020128, isoform A</fullName>
    </submittedName>
</protein>
<name>A0A1J1J3Y0_9DIPT</name>
<dbReference type="Proteomes" id="UP000183832">
    <property type="component" value="Unassembled WGS sequence"/>
</dbReference>
<evidence type="ECO:0000313" key="2">
    <source>
        <dbReference type="Proteomes" id="UP000183832"/>
    </source>
</evidence>
<sequence>MNRFFVSLQNKCIFFSSYVIELPSLNTKYLVDIFYSDFTRHEQPYTQLKST</sequence>
<gene>
    <name evidence="1" type="ORF">CLUMA_CG020128</name>
</gene>